<name>A0A0A0E8Z3_9RHOB</name>
<comment type="caution">
    <text evidence="1">The sequence shown here is derived from an EMBL/GenBank/DDBJ whole genome shotgun (WGS) entry which is preliminary data.</text>
</comment>
<dbReference type="OrthoDB" id="826539at2"/>
<dbReference type="Proteomes" id="UP000030004">
    <property type="component" value="Unassembled WGS sequence"/>
</dbReference>
<dbReference type="RefSeq" id="WP_043754258.1">
    <property type="nucleotide sequence ID" value="NZ_AQQX01000019.1"/>
</dbReference>
<sequence length="86" mass="9534">MAASAQVTWAKTAENGSEIVAIGGVRKSFFGKTEWRLSAEEAIAMIEQDEWRFFIEIDDEKEWLDISEAPDGTKAISTNGPVKTLL</sequence>
<dbReference type="eggNOG" id="ENOG5033ZJE">
    <property type="taxonomic scope" value="Bacteria"/>
</dbReference>
<gene>
    <name evidence="1" type="ORF">ATO9_21640</name>
</gene>
<dbReference type="AlphaFoldDB" id="A0A0A0E8Z3"/>
<evidence type="ECO:0000313" key="2">
    <source>
        <dbReference type="Proteomes" id="UP000030004"/>
    </source>
</evidence>
<dbReference type="InterPro" id="IPR024997">
    <property type="entry name" value="DUF3892"/>
</dbReference>
<reference evidence="1 2" key="1">
    <citation type="journal article" date="2015" name="Antonie Van Leeuwenhoek">
        <title>Pseudooceanicola atlanticus gen. nov. sp. nov., isolated from surface seawater of the Atlantic Ocean and reclassification of Oceanicola batsensis, Oceanicola marinus, Oceanicola nitratireducens, Oceanicola nanhaiensis, Oceanicola antarcticus and Oceanicola flagellatus, as Pseudooceanicola batsensis comb. nov., Pseudooceanicola marinus comb. nov., Pseudooceanicola nitratireducens comb. nov., Pseudooceanicola nanhaiensis comb. nov., Pseudooceanicola antarcticus comb. nov., and Pseudooceanicola flagellatus comb. nov.</title>
        <authorList>
            <person name="Lai Q."/>
            <person name="Li G."/>
            <person name="Liu X."/>
            <person name="Du Y."/>
            <person name="Sun F."/>
            <person name="Shao Z."/>
        </authorList>
    </citation>
    <scope>NUCLEOTIDE SEQUENCE [LARGE SCALE GENOMIC DNA]</scope>
    <source>
        <strain evidence="1 2">22II-s11g</strain>
    </source>
</reference>
<keyword evidence="2" id="KW-1185">Reference proteome</keyword>
<dbReference type="Pfam" id="PF13031">
    <property type="entry name" value="DUF3892"/>
    <property type="match status" value="1"/>
</dbReference>
<protein>
    <submittedName>
        <fullName evidence="1">Uncharacterized protein</fullName>
    </submittedName>
</protein>
<accession>A0A0A0E8Z3</accession>
<organism evidence="1 2">
    <name type="scientific">Pseudooceanicola atlanticus</name>
    <dbReference type="NCBI Taxonomy" id="1461694"/>
    <lineage>
        <taxon>Bacteria</taxon>
        <taxon>Pseudomonadati</taxon>
        <taxon>Pseudomonadota</taxon>
        <taxon>Alphaproteobacteria</taxon>
        <taxon>Rhodobacterales</taxon>
        <taxon>Paracoccaceae</taxon>
        <taxon>Pseudooceanicola</taxon>
    </lineage>
</organism>
<evidence type="ECO:0000313" key="1">
    <source>
        <dbReference type="EMBL" id="KGM46849.1"/>
    </source>
</evidence>
<proteinExistence type="predicted"/>
<dbReference type="EMBL" id="AQQX01000019">
    <property type="protein sequence ID" value="KGM46849.1"/>
    <property type="molecule type" value="Genomic_DNA"/>
</dbReference>
<dbReference type="STRING" id="1461694.ATO9_21640"/>